<feature type="compositionally biased region" description="Basic and acidic residues" evidence="1">
    <location>
        <begin position="32"/>
        <end position="44"/>
    </location>
</feature>
<sequence length="205" mass="22666">MAVTDKKRFAGIPSWIFTKLSSLWVLFSVSKPHDHGNDRPKPERQPPISDPSDIEAFGTPIACPSQQTSPVNQPQILNPIVQLFRDRDMGKTVLGFVMPMTTMPPIGIFERVSSETDAINFDVTLYWFSCIVEWNPAQGDISQICKCYRTVGSCCHTSSLFRELCLPPPIRRAATPPPPIRHAAAPPPPVRRTAAPPLPPPPGTF</sequence>
<keyword evidence="3" id="KW-1185">Reference proteome</keyword>
<reference evidence="2 3" key="1">
    <citation type="submission" date="2019-09" db="EMBL/GenBank/DDBJ databases">
        <title>A chromosome-level genome assembly of the Chinese tupelo Nyssa sinensis.</title>
        <authorList>
            <person name="Yang X."/>
            <person name="Kang M."/>
            <person name="Yang Y."/>
            <person name="Xiong H."/>
            <person name="Wang M."/>
            <person name="Zhang Z."/>
            <person name="Wang Z."/>
            <person name="Wu H."/>
            <person name="Ma T."/>
            <person name="Liu J."/>
            <person name="Xi Z."/>
        </authorList>
    </citation>
    <scope>NUCLEOTIDE SEQUENCE [LARGE SCALE GENOMIC DNA]</scope>
    <source>
        <strain evidence="2">J267</strain>
        <tissue evidence="2">Leaf</tissue>
    </source>
</reference>
<dbReference type="EMBL" id="CM018044">
    <property type="protein sequence ID" value="KAA8529252.1"/>
    <property type="molecule type" value="Genomic_DNA"/>
</dbReference>
<feature type="region of interest" description="Disordered" evidence="1">
    <location>
        <begin position="32"/>
        <end position="51"/>
    </location>
</feature>
<dbReference type="AlphaFoldDB" id="A0A5J5AHB6"/>
<accession>A0A5J5AHB6</accession>
<evidence type="ECO:0000313" key="2">
    <source>
        <dbReference type="EMBL" id="KAA8529252.1"/>
    </source>
</evidence>
<organism evidence="2 3">
    <name type="scientific">Nyssa sinensis</name>
    <dbReference type="NCBI Taxonomy" id="561372"/>
    <lineage>
        <taxon>Eukaryota</taxon>
        <taxon>Viridiplantae</taxon>
        <taxon>Streptophyta</taxon>
        <taxon>Embryophyta</taxon>
        <taxon>Tracheophyta</taxon>
        <taxon>Spermatophyta</taxon>
        <taxon>Magnoliopsida</taxon>
        <taxon>eudicotyledons</taxon>
        <taxon>Gunneridae</taxon>
        <taxon>Pentapetalae</taxon>
        <taxon>asterids</taxon>
        <taxon>Cornales</taxon>
        <taxon>Nyssaceae</taxon>
        <taxon>Nyssa</taxon>
    </lineage>
</organism>
<name>A0A5J5AHB6_9ASTE</name>
<evidence type="ECO:0000313" key="3">
    <source>
        <dbReference type="Proteomes" id="UP000325577"/>
    </source>
</evidence>
<feature type="region of interest" description="Disordered" evidence="1">
    <location>
        <begin position="175"/>
        <end position="205"/>
    </location>
</feature>
<evidence type="ECO:0000256" key="1">
    <source>
        <dbReference type="SAM" id="MobiDB-lite"/>
    </source>
</evidence>
<dbReference type="Proteomes" id="UP000325577">
    <property type="component" value="Linkage Group LG20"/>
</dbReference>
<proteinExistence type="predicted"/>
<gene>
    <name evidence="2" type="ORF">F0562_033949</name>
</gene>
<protein>
    <submittedName>
        <fullName evidence="2">Uncharacterized protein</fullName>
    </submittedName>
</protein>